<keyword evidence="2" id="KW-1185">Reference proteome</keyword>
<name>A0A498JP88_MALDO</name>
<dbReference type="AlphaFoldDB" id="A0A498JP88"/>
<sequence length="66" mass="7274">MAASHIHAYSLPLMSHKFASETTSSSSSISHNLGFKIYTIVMKIFFQALAQERGDKWTNEVLGGSL</sequence>
<accession>A0A498JP88</accession>
<evidence type="ECO:0000313" key="1">
    <source>
        <dbReference type="EMBL" id="RXH97749.1"/>
    </source>
</evidence>
<gene>
    <name evidence="1" type="ORF">DVH24_010074</name>
</gene>
<reference evidence="1 2" key="1">
    <citation type="submission" date="2018-10" db="EMBL/GenBank/DDBJ databases">
        <title>A high-quality apple genome assembly.</title>
        <authorList>
            <person name="Hu J."/>
        </authorList>
    </citation>
    <scope>NUCLEOTIDE SEQUENCE [LARGE SCALE GENOMIC DNA]</scope>
    <source>
        <strain evidence="2">cv. HFTH1</strain>
        <tissue evidence="1">Young leaf</tissue>
    </source>
</reference>
<dbReference type="EMBL" id="RDQH01000331">
    <property type="protein sequence ID" value="RXH97749.1"/>
    <property type="molecule type" value="Genomic_DNA"/>
</dbReference>
<proteinExistence type="predicted"/>
<protein>
    <submittedName>
        <fullName evidence="1">Uncharacterized protein</fullName>
    </submittedName>
</protein>
<dbReference type="Proteomes" id="UP000290289">
    <property type="component" value="Chromosome 5"/>
</dbReference>
<organism evidence="1 2">
    <name type="scientific">Malus domestica</name>
    <name type="common">Apple</name>
    <name type="synonym">Pyrus malus</name>
    <dbReference type="NCBI Taxonomy" id="3750"/>
    <lineage>
        <taxon>Eukaryota</taxon>
        <taxon>Viridiplantae</taxon>
        <taxon>Streptophyta</taxon>
        <taxon>Embryophyta</taxon>
        <taxon>Tracheophyta</taxon>
        <taxon>Spermatophyta</taxon>
        <taxon>Magnoliopsida</taxon>
        <taxon>eudicotyledons</taxon>
        <taxon>Gunneridae</taxon>
        <taxon>Pentapetalae</taxon>
        <taxon>rosids</taxon>
        <taxon>fabids</taxon>
        <taxon>Rosales</taxon>
        <taxon>Rosaceae</taxon>
        <taxon>Amygdaloideae</taxon>
        <taxon>Maleae</taxon>
        <taxon>Malus</taxon>
    </lineage>
</organism>
<comment type="caution">
    <text evidence="1">The sequence shown here is derived from an EMBL/GenBank/DDBJ whole genome shotgun (WGS) entry which is preliminary data.</text>
</comment>
<evidence type="ECO:0000313" key="2">
    <source>
        <dbReference type="Proteomes" id="UP000290289"/>
    </source>
</evidence>